<dbReference type="RefSeq" id="WP_010861092.1">
    <property type="nucleotide sequence ID" value="NZ_KB933407.1"/>
</dbReference>
<accession>R7Z949</accession>
<dbReference type="InterPro" id="IPR036380">
    <property type="entry name" value="Isochorismatase-like_sf"/>
</dbReference>
<evidence type="ECO:0000256" key="1">
    <source>
        <dbReference type="ARBA" id="ARBA00006336"/>
    </source>
</evidence>
<dbReference type="SUPFAM" id="SSF52499">
    <property type="entry name" value="Isochorismatase-like hydrolases"/>
    <property type="match status" value="1"/>
</dbReference>
<gene>
    <name evidence="4" type="ORF">H131_20957</name>
</gene>
<keyword evidence="4" id="KW-0808">Transferase</keyword>
<dbReference type="PANTHER" id="PTHR43540">
    <property type="entry name" value="PEROXYUREIDOACRYLATE/UREIDOACRYLATE AMIDOHYDROLASE-RELATED"/>
    <property type="match status" value="1"/>
</dbReference>
<evidence type="ECO:0000256" key="2">
    <source>
        <dbReference type="ARBA" id="ARBA00022801"/>
    </source>
</evidence>
<evidence type="ECO:0000259" key="3">
    <source>
        <dbReference type="Pfam" id="PF00857"/>
    </source>
</evidence>
<proteinExistence type="inferred from homology"/>
<evidence type="ECO:0000313" key="5">
    <source>
        <dbReference type="Proteomes" id="UP000013911"/>
    </source>
</evidence>
<evidence type="ECO:0000313" key="4">
    <source>
        <dbReference type="EMBL" id="EON70554.1"/>
    </source>
</evidence>
<dbReference type="EMBL" id="AQPX01000032">
    <property type="protein sequence ID" value="EON70554.1"/>
    <property type="molecule type" value="Genomic_DNA"/>
</dbReference>
<comment type="similarity">
    <text evidence="1">Belongs to the isochorismatase family.</text>
</comment>
<organism evidence="4 5">
    <name type="scientific">Lysinibacillus sphaericus OT4b.31</name>
    <dbReference type="NCBI Taxonomy" id="1285586"/>
    <lineage>
        <taxon>Bacteria</taxon>
        <taxon>Bacillati</taxon>
        <taxon>Bacillota</taxon>
        <taxon>Bacilli</taxon>
        <taxon>Bacillales</taxon>
        <taxon>Bacillaceae</taxon>
        <taxon>Lysinibacillus</taxon>
    </lineage>
</organism>
<dbReference type="PANTHER" id="PTHR43540:SF14">
    <property type="entry name" value="ISOCHORISMATASE"/>
    <property type="match status" value="1"/>
</dbReference>
<dbReference type="Pfam" id="PF00857">
    <property type="entry name" value="Isochorismatase"/>
    <property type="match status" value="1"/>
</dbReference>
<dbReference type="PATRIC" id="fig|1285586.5.peg.4363"/>
<dbReference type="OrthoDB" id="9785724at2"/>
<keyword evidence="2" id="KW-0378">Hydrolase</keyword>
<dbReference type="GO" id="GO:0016787">
    <property type="term" value="F:hydrolase activity"/>
    <property type="evidence" value="ECO:0007669"/>
    <property type="project" value="UniProtKB-KW"/>
</dbReference>
<protein>
    <submittedName>
        <fullName evidence="4">Acetyltransferase</fullName>
    </submittedName>
</protein>
<dbReference type="Proteomes" id="UP000013911">
    <property type="component" value="Unassembled WGS sequence"/>
</dbReference>
<dbReference type="eggNOG" id="COG1335">
    <property type="taxonomic scope" value="Bacteria"/>
</dbReference>
<dbReference type="GO" id="GO:0016740">
    <property type="term" value="F:transferase activity"/>
    <property type="evidence" value="ECO:0007669"/>
    <property type="project" value="UniProtKB-KW"/>
</dbReference>
<reference evidence="4 5" key="1">
    <citation type="submission" date="2013-04" db="EMBL/GenBank/DDBJ databases">
        <title>Draft genome of the heavy metal tolerant bacterium Lysinibacillus sphaericus strain OT4b.31.</title>
        <authorList>
            <person name="Pena-Montenegro T.D."/>
            <person name="Dussan J."/>
        </authorList>
    </citation>
    <scope>NUCLEOTIDE SEQUENCE [LARGE SCALE GENOMIC DNA]</scope>
    <source>
        <strain evidence="4 5">OT4b.31</strain>
    </source>
</reference>
<name>R7Z949_LYSSH</name>
<dbReference type="HOGENOM" id="CLU_068979_5_5_9"/>
<dbReference type="AlphaFoldDB" id="R7Z949"/>
<feature type="domain" description="Isochorismatase-like" evidence="3">
    <location>
        <begin position="4"/>
        <end position="145"/>
    </location>
</feature>
<dbReference type="InterPro" id="IPR000868">
    <property type="entry name" value="Isochorismatase-like_dom"/>
</dbReference>
<dbReference type="CDD" id="cd01014">
    <property type="entry name" value="nicotinamidase_related"/>
    <property type="match status" value="1"/>
</dbReference>
<dbReference type="Gene3D" id="3.40.50.850">
    <property type="entry name" value="Isochorismatase-like"/>
    <property type="match status" value="1"/>
</dbReference>
<sequence length="179" mass="20874">MKQALVIVDMQEVFFINKKYQLFEGDKVVVNINHLIKWARAKEIQVIFIQHTDLEQDDEMACGKPGWELHHGLHKQQEDKVIEKTTWDAFYGTELAQYLQDSKVDQLIFVGAQTEFCLDTTIRSAYSHGYHHNILIEGAHSTINSHLLDAEQIVEHHELIWNNRFVTIQPSTNYQLEEA</sequence>
<dbReference type="InterPro" id="IPR050272">
    <property type="entry name" value="Isochorismatase-like_hydrls"/>
</dbReference>
<comment type="caution">
    <text evidence="4">The sequence shown here is derived from an EMBL/GenBank/DDBJ whole genome shotgun (WGS) entry which is preliminary data.</text>
</comment>